<protein>
    <submittedName>
        <fullName evidence="6">Ferredoxin family protein</fullName>
    </submittedName>
</protein>
<evidence type="ECO:0000313" key="7">
    <source>
        <dbReference type="Proteomes" id="UP000824225"/>
    </source>
</evidence>
<dbReference type="Gene3D" id="3.30.70.20">
    <property type="match status" value="2"/>
</dbReference>
<dbReference type="PANTHER" id="PTHR43687:SF1">
    <property type="entry name" value="FERREDOXIN III"/>
    <property type="match status" value="1"/>
</dbReference>
<reference evidence="6" key="1">
    <citation type="journal article" date="2021" name="PeerJ">
        <title>Extensive microbial diversity within the chicken gut microbiome revealed by metagenomics and culture.</title>
        <authorList>
            <person name="Gilroy R."/>
            <person name="Ravi A."/>
            <person name="Getino M."/>
            <person name="Pursley I."/>
            <person name="Horton D.L."/>
            <person name="Alikhan N.F."/>
            <person name="Baker D."/>
            <person name="Gharbi K."/>
            <person name="Hall N."/>
            <person name="Watson M."/>
            <person name="Adriaenssens E.M."/>
            <person name="Foster-Nyarko E."/>
            <person name="Jarju S."/>
            <person name="Secka A."/>
            <person name="Antonio M."/>
            <person name="Oren A."/>
            <person name="Chaudhuri R.R."/>
            <person name="La Ragione R."/>
            <person name="Hildebrand F."/>
            <person name="Pallen M.J."/>
        </authorList>
    </citation>
    <scope>NUCLEOTIDE SEQUENCE</scope>
    <source>
        <strain evidence="6">CHK186-16707</strain>
    </source>
</reference>
<evidence type="ECO:0000256" key="4">
    <source>
        <dbReference type="ARBA" id="ARBA00023014"/>
    </source>
</evidence>
<comment type="caution">
    <text evidence="6">The sequence shown here is derived from an EMBL/GenBank/DDBJ whole genome shotgun (WGS) entry which is preliminary data.</text>
</comment>
<dbReference type="EMBL" id="DXAN01000028">
    <property type="protein sequence ID" value="HJA09305.1"/>
    <property type="molecule type" value="Genomic_DNA"/>
</dbReference>
<keyword evidence="3" id="KW-0408">Iron</keyword>
<proteinExistence type="predicted"/>
<feature type="domain" description="4Fe-4S ferredoxin-type" evidence="5">
    <location>
        <begin position="31"/>
        <end position="61"/>
    </location>
</feature>
<reference evidence="6" key="2">
    <citation type="submission" date="2021-04" db="EMBL/GenBank/DDBJ databases">
        <authorList>
            <person name="Gilroy R."/>
        </authorList>
    </citation>
    <scope>NUCLEOTIDE SEQUENCE</scope>
    <source>
        <strain evidence="6">CHK186-16707</strain>
    </source>
</reference>
<evidence type="ECO:0000313" key="6">
    <source>
        <dbReference type="EMBL" id="HJA09305.1"/>
    </source>
</evidence>
<dbReference type="InterPro" id="IPR017900">
    <property type="entry name" value="4Fe4S_Fe_S_CS"/>
</dbReference>
<dbReference type="GO" id="GO:0051539">
    <property type="term" value="F:4 iron, 4 sulfur cluster binding"/>
    <property type="evidence" value="ECO:0007669"/>
    <property type="project" value="UniProtKB-KW"/>
</dbReference>
<dbReference type="GO" id="GO:0046872">
    <property type="term" value="F:metal ion binding"/>
    <property type="evidence" value="ECO:0007669"/>
    <property type="project" value="UniProtKB-KW"/>
</dbReference>
<dbReference type="Pfam" id="PF13237">
    <property type="entry name" value="Fer4_10"/>
    <property type="match status" value="1"/>
</dbReference>
<evidence type="ECO:0000256" key="3">
    <source>
        <dbReference type="ARBA" id="ARBA00023004"/>
    </source>
</evidence>
<evidence type="ECO:0000256" key="1">
    <source>
        <dbReference type="ARBA" id="ARBA00022485"/>
    </source>
</evidence>
<keyword evidence="1" id="KW-0004">4Fe-4S</keyword>
<dbReference type="PROSITE" id="PS51379">
    <property type="entry name" value="4FE4S_FER_2"/>
    <property type="match status" value="2"/>
</dbReference>
<evidence type="ECO:0000259" key="5">
    <source>
        <dbReference type="PROSITE" id="PS51379"/>
    </source>
</evidence>
<dbReference type="InterPro" id="IPR017896">
    <property type="entry name" value="4Fe4S_Fe-S-bd"/>
</dbReference>
<dbReference type="AlphaFoldDB" id="A0A9D2HGB8"/>
<organism evidence="6 7">
    <name type="scientific">Candidatus Mailhella merdigallinarum</name>
    <dbReference type="NCBI Taxonomy" id="2838658"/>
    <lineage>
        <taxon>Bacteria</taxon>
        <taxon>Pseudomonadati</taxon>
        <taxon>Thermodesulfobacteriota</taxon>
        <taxon>Desulfovibrionia</taxon>
        <taxon>Desulfovibrionales</taxon>
        <taxon>Desulfovibrionaceae</taxon>
        <taxon>Mailhella</taxon>
    </lineage>
</organism>
<dbReference type="SUPFAM" id="SSF54862">
    <property type="entry name" value="4Fe-4S ferredoxins"/>
    <property type="match status" value="1"/>
</dbReference>
<accession>A0A9D2HGB8</accession>
<keyword evidence="4" id="KW-0411">Iron-sulfur</keyword>
<sequence length="91" mass="9937">MIQRIDAERCVGCGACVARCPLDALRLDERGRAFIAYPDDCMTCFICERACPAGAIDVHPFREKLPPVFPGPAFAAVEGNDLRERGGMEHA</sequence>
<name>A0A9D2HGB8_9BACT</name>
<keyword evidence="2" id="KW-0479">Metal-binding</keyword>
<dbReference type="Proteomes" id="UP000824225">
    <property type="component" value="Unassembled WGS sequence"/>
</dbReference>
<dbReference type="PANTHER" id="PTHR43687">
    <property type="entry name" value="ADENYLYLSULFATE REDUCTASE, BETA SUBUNIT"/>
    <property type="match status" value="1"/>
</dbReference>
<gene>
    <name evidence="6" type="ORF">H9962_08980</name>
</gene>
<dbReference type="InterPro" id="IPR050572">
    <property type="entry name" value="Fe-S_Ferredoxin"/>
</dbReference>
<dbReference type="PROSITE" id="PS00198">
    <property type="entry name" value="4FE4S_FER_1"/>
    <property type="match status" value="2"/>
</dbReference>
<feature type="domain" description="4Fe-4S ferredoxin-type" evidence="5">
    <location>
        <begin position="1"/>
        <end position="30"/>
    </location>
</feature>
<evidence type="ECO:0000256" key="2">
    <source>
        <dbReference type="ARBA" id="ARBA00022723"/>
    </source>
</evidence>